<dbReference type="PANTHER" id="PTHR43285:SF2">
    <property type="entry name" value="ANTHRANILATE PHOSPHORIBOSYLTRANSFERASE"/>
    <property type="match status" value="1"/>
</dbReference>
<keyword evidence="4" id="KW-0460">Magnesium</keyword>
<feature type="binding site" evidence="4">
    <location>
        <position position="79"/>
    </location>
    <ligand>
        <name>5-phospho-alpha-D-ribose 1-diphosphate</name>
        <dbReference type="ChEBI" id="CHEBI:58017"/>
    </ligand>
</feature>
<keyword evidence="8" id="KW-1185">Reference proteome</keyword>
<keyword evidence="1 4" id="KW-0028">Amino-acid biosynthesis</keyword>
<dbReference type="GO" id="GO:0000162">
    <property type="term" value="P:L-tryptophan biosynthetic process"/>
    <property type="evidence" value="ECO:0007669"/>
    <property type="project" value="UniProtKB-UniRule"/>
</dbReference>
<feature type="binding site" evidence="4">
    <location>
        <position position="109"/>
    </location>
    <ligand>
        <name>anthranilate</name>
        <dbReference type="ChEBI" id="CHEBI:16567"/>
        <label>1</label>
    </ligand>
</feature>
<protein>
    <recommendedName>
        <fullName evidence="4">Anthranilate phosphoribosyltransferase</fullName>
        <ecNumber evidence="4">2.4.2.18</ecNumber>
    </recommendedName>
</protein>
<dbReference type="GeneID" id="89335169"/>
<evidence type="ECO:0000256" key="2">
    <source>
        <dbReference type="ARBA" id="ARBA00022676"/>
    </source>
</evidence>
<dbReference type="RefSeq" id="WP_338601533.1">
    <property type="nucleotide sequence ID" value="NZ_CP146016.1"/>
</dbReference>
<evidence type="ECO:0000259" key="6">
    <source>
        <dbReference type="Pfam" id="PF02885"/>
    </source>
</evidence>
<comment type="similarity">
    <text evidence="4">Belongs to the anthranilate phosphoribosyltransferase family.</text>
</comment>
<dbReference type="Pfam" id="PF02885">
    <property type="entry name" value="Glycos_trans_3N"/>
    <property type="match status" value="1"/>
</dbReference>
<dbReference type="InterPro" id="IPR035902">
    <property type="entry name" value="Nuc_phospho_transferase"/>
</dbReference>
<dbReference type="SUPFAM" id="SSF52418">
    <property type="entry name" value="Nucleoside phosphorylase/phosphoribosyltransferase catalytic domain"/>
    <property type="match status" value="1"/>
</dbReference>
<evidence type="ECO:0000313" key="7">
    <source>
        <dbReference type="EMBL" id="WWQ60570.1"/>
    </source>
</evidence>
<comment type="cofactor">
    <cofactor evidence="4">
        <name>Mg(2+)</name>
        <dbReference type="ChEBI" id="CHEBI:18420"/>
    </cofactor>
    <text evidence="4">Binds 2 magnesium ions per monomer.</text>
</comment>
<feature type="binding site" evidence="4">
    <location>
        <position position="91"/>
    </location>
    <ligand>
        <name>Mg(2+)</name>
        <dbReference type="ChEBI" id="CHEBI:18420"/>
        <label>1</label>
    </ligand>
</feature>
<feature type="binding site" evidence="4">
    <location>
        <begin position="82"/>
        <end position="83"/>
    </location>
    <ligand>
        <name>5-phospho-alpha-D-ribose 1-diphosphate</name>
        <dbReference type="ChEBI" id="CHEBI:58017"/>
    </ligand>
</feature>
<sequence length="346" mass="37688">MNINEILKKLINKSNLEIEEAEELAKAIIRGDVPEILTSAILVALRMKGESISEIVGFARAMRELAIKIDVHNAIDTAGTGGDGLSTVNVSTASAILLSLVNPVAKHGNRAVSGKSGSADVLEALGYNIVVPPEKAKELIHKTNFVFLFAQYYHPAMKNVANVRRTLGIRTIFNILGPLTNPANAKYQLMGVFSKDYLNLLSKSALELDFKKIVLVHGEPGIDEVSPIGKTFLSIVTNGNIEEITINVTDFGISPIPIDRLIVNSSEDSAIKIIRAFLGKDEDVARFLRINTAVGLFVLDKVSDFREGYEYAGYLIDKSIDKLNEIISLNGDLNRLKAIMARVNGS</sequence>
<comment type="function">
    <text evidence="4">Catalyzes the transfer of the phosphoribosyl group of 5-phosphorylribose-1-pyrophosphate (PRPP) to anthranilate to yield N-(5'-phosphoribosyl)-anthranilate (PRA).</text>
</comment>
<feature type="binding site" evidence="4">
    <location>
        <position position="87"/>
    </location>
    <ligand>
        <name>5-phospho-alpha-D-ribose 1-diphosphate</name>
        <dbReference type="ChEBI" id="CHEBI:58017"/>
    </ligand>
</feature>
<evidence type="ECO:0000256" key="1">
    <source>
        <dbReference type="ARBA" id="ARBA00022605"/>
    </source>
</evidence>
<dbReference type="InterPro" id="IPR017459">
    <property type="entry name" value="Glycosyl_Trfase_fam3_N_dom"/>
</dbReference>
<feature type="binding site" evidence="4">
    <location>
        <position position="223"/>
    </location>
    <ligand>
        <name>Mg(2+)</name>
        <dbReference type="ChEBI" id="CHEBI:18420"/>
        <label>2</label>
    </ligand>
</feature>
<dbReference type="PANTHER" id="PTHR43285">
    <property type="entry name" value="ANTHRANILATE PHOSPHORIBOSYLTRANSFERASE"/>
    <property type="match status" value="1"/>
</dbReference>
<proteinExistence type="inferred from homology"/>
<gene>
    <name evidence="4 7" type="primary">trpD</name>
    <name evidence="7" type="ORF">V6M85_00330</name>
</gene>
<comment type="subunit">
    <text evidence="4">Homodimer.</text>
</comment>
<dbReference type="Gene3D" id="1.20.970.10">
    <property type="entry name" value="Transferase, Pyrimidine Nucleoside Phosphorylase, Chain C"/>
    <property type="match status" value="1"/>
</dbReference>
<feature type="binding site" evidence="4">
    <location>
        <position position="79"/>
    </location>
    <ligand>
        <name>anthranilate</name>
        <dbReference type="ChEBI" id="CHEBI:16567"/>
        <label>1</label>
    </ligand>
</feature>
<feature type="domain" description="Glycosyl transferase family 3 N-terminal" evidence="6">
    <location>
        <begin position="5"/>
        <end position="66"/>
    </location>
</feature>
<dbReference type="SUPFAM" id="SSF47648">
    <property type="entry name" value="Nucleoside phosphorylase/phosphoribosyltransferase N-terminal domain"/>
    <property type="match status" value="1"/>
</dbReference>
<dbReference type="Gene3D" id="3.40.1030.10">
    <property type="entry name" value="Nucleoside phosphorylase/phosphoribosyltransferase catalytic domain"/>
    <property type="match status" value="1"/>
</dbReference>
<feature type="binding site" evidence="4">
    <location>
        <position position="164"/>
    </location>
    <ligand>
        <name>anthranilate</name>
        <dbReference type="ChEBI" id="CHEBI:16567"/>
        <label>2</label>
    </ligand>
</feature>
<accession>A0AAX4L0T1</accession>
<dbReference type="AlphaFoldDB" id="A0AAX4L0T1"/>
<evidence type="ECO:0000259" key="5">
    <source>
        <dbReference type="Pfam" id="PF00591"/>
    </source>
</evidence>
<organism evidence="7 8">
    <name type="scientific">Sulfolobus tengchongensis</name>
    <dbReference type="NCBI Taxonomy" id="207809"/>
    <lineage>
        <taxon>Archaea</taxon>
        <taxon>Thermoproteota</taxon>
        <taxon>Thermoprotei</taxon>
        <taxon>Sulfolobales</taxon>
        <taxon>Sulfolobaceae</taxon>
        <taxon>Sulfolobus</taxon>
    </lineage>
</organism>
<feature type="binding site" evidence="4">
    <location>
        <begin position="89"/>
        <end position="92"/>
    </location>
    <ligand>
        <name>5-phospho-alpha-D-ribose 1-diphosphate</name>
        <dbReference type="ChEBI" id="CHEBI:58017"/>
    </ligand>
</feature>
<dbReference type="NCBIfam" id="TIGR01245">
    <property type="entry name" value="trpD"/>
    <property type="match status" value="1"/>
</dbReference>
<feature type="domain" description="Glycosyl transferase family 3" evidence="5">
    <location>
        <begin position="73"/>
        <end position="316"/>
    </location>
</feature>
<evidence type="ECO:0000256" key="4">
    <source>
        <dbReference type="HAMAP-Rule" id="MF_00211"/>
    </source>
</evidence>
<dbReference type="InterPro" id="IPR036320">
    <property type="entry name" value="Glycosyl_Trfase_fam3_N_dom_sf"/>
</dbReference>
<feature type="binding site" evidence="4">
    <location>
        <position position="118"/>
    </location>
    <ligand>
        <name>5-phospho-alpha-D-ribose 1-diphosphate</name>
        <dbReference type="ChEBI" id="CHEBI:58017"/>
    </ligand>
</feature>
<dbReference type="EC" id="2.4.2.18" evidence="4"/>
<dbReference type="EMBL" id="CP146016">
    <property type="protein sequence ID" value="WWQ60570.1"/>
    <property type="molecule type" value="Genomic_DNA"/>
</dbReference>
<keyword evidence="3 4" id="KW-0808">Transferase</keyword>
<keyword evidence="4" id="KW-0822">Tryptophan biosynthesis</keyword>
<feature type="binding site" evidence="4">
    <location>
        <position position="224"/>
    </location>
    <ligand>
        <name>Mg(2+)</name>
        <dbReference type="ChEBI" id="CHEBI:18420"/>
        <label>1</label>
    </ligand>
</feature>
<name>A0AAX4L0T1_9CREN</name>
<dbReference type="GO" id="GO:0004048">
    <property type="term" value="F:anthranilate phosphoribosyltransferase activity"/>
    <property type="evidence" value="ECO:0007669"/>
    <property type="project" value="UniProtKB-UniRule"/>
</dbReference>
<feature type="binding site" evidence="4">
    <location>
        <begin position="106"/>
        <end position="114"/>
    </location>
    <ligand>
        <name>5-phospho-alpha-D-ribose 1-diphosphate</name>
        <dbReference type="ChEBI" id="CHEBI:58017"/>
    </ligand>
</feature>
<comment type="caution">
    <text evidence="4">Lacks conserved residue(s) required for the propagation of feature annotation.</text>
</comment>
<dbReference type="HAMAP" id="MF_00211">
    <property type="entry name" value="TrpD"/>
    <property type="match status" value="1"/>
</dbReference>
<keyword evidence="4" id="KW-0479">Metal-binding</keyword>
<evidence type="ECO:0000313" key="8">
    <source>
        <dbReference type="Proteomes" id="UP001432202"/>
    </source>
</evidence>
<dbReference type="Proteomes" id="UP001432202">
    <property type="component" value="Chromosome"/>
</dbReference>
<comment type="pathway">
    <text evidence="4">Amino-acid biosynthesis; L-tryptophan biosynthesis; L-tryptophan from chorismate: step 2/5.</text>
</comment>
<reference evidence="7 8" key="1">
    <citation type="submission" date="2024-02" db="EMBL/GenBank/DDBJ databases">
        <title>STSV induces naive adaptation in Sulfolobus.</title>
        <authorList>
            <person name="Xiang X."/>
            <person name="Song M."/>
        </authorList>
    </citation>
    <scope>NUCLEOTIDE SEQUENCE [LARGE SCALE GENOMIC DNA]</scope>
    <source>
        <strain evidence="7 8">RT2</strain>
    </source>
</reference>
<keyword evidence="2 4" id="KW-0328">Glycosyltransferase</keyword>
<dbReference type="GO" id="GO:0000287">
    <property type="term" value="F:magnesium ion binding"/>
    <property type="evidence" value="ECO:0007669"/>
    <property type="project" value="UniProtKB-UniRule"/>
</dbReference>
<comment type="catalytic activity">
    <reaction evidence="4">
        <text>N-(5-phospho-beta-D-ribosyl)anthranilate + diphosphate = 5-phospho-alpha-D-ribose 1-diphosphate + anthranilate</text>
        <dbReference type="Rhea" id="RHEA:11768"/>
        <dbReference type="ChEBI" id="CHEBI:16567"/>
        <dbReference type="ChEBI" id="CHEBI:18277"/>
        <dbReference type="ChEBI" id="CHEBI:33019"/>
        <dbReference type="ChEBI" id="CHEBI:58017"/>
        <dbReference type="EC" id="2.4.2.18"/>
    </reaction>
</comment>
<feature type="binding site" evidence="4">
    <location>
        <position position="224"/>
    </location>
    <ligand>
        <name>Mg(2+)</name>
        <dbReference type="ChEBI" id="CHEBI:18420"/>
        <label>2</label>
    </ligand>
</feature>
<keyword evidence="4" id="KW-0057">Aromatic amino acid biosynthesis</keyword>
<dbReference type="GO" id="GO:0005829">
    <property type="term" value="C:cytosol"/>
    <property type="evidence" value="ECO:0007669"/>
    <property type="project" value="TreeGrafter"/>
</dbReference>
<dbReference type="Pfam" id="PF00591">
    <property type="entry name" value="Glycos_transf_3"/>
    <property type="match status" value="1"/>
</dbReference>
<dbReference type="InterPro" id="IPR000312">
    <property type="entry name" value="Glycosyl_Trfase_fam3"/>
</dbReference>
<dbReference type="InterPro" id="IPR005940">
    <property type="entry name" value="Anthranilate_Pribosyl_Tfrase"/>
</dbReference>
<evidence type="ECO:0000256" key="3">
    <source>
        <dbReference type="ARBA" id="ARBA00022679"/>
    </source>
</evidence>